<dbReference type="PANTHER" id="PTHR11487:SF0">
    <property type="entry name" value="S-ACYL FATTY ACID SYNTHASE THIOESTERASE, MEDIUM CHAIN"/>
    <property type="match status" value="1"/>
</dbReference>
<feature type="domain" description="Thioesterase" evidence="3">
    <location>
        <begin position="57"/>
        <end position="109"/>
    </location>
</feature>
<dbReference type="Gene3D" id="3.40.50.1820">
    <property type="entry name" value="alpha/beta hydrolase"/>
    <property type="match status" value="1"/>
</dbReference>
<gene>
    <name evidence="4" type="ORF">DZF91_31340</name>
</gene>
<reference evidence="4 5" key="1">
    <citation type="submission" date="2018-08" db="EMBL/GenBank/DDBJ databases">
        <title>Actinomadura jelena sp. nov., a novel Actinomycete isolated from soil in Chad.</title>
        <authorList>
            <person name="Shi L."/>
        </authorList>
    </citation>
    <scope>NUCLEOTIDE SEQUENCE [LARGE SCALE GENOMIC DNA]</scope>
    <source>
        <strain evidence="4 5">NEAU-G17</strain>
    </source>
</reference>
<sequence>MPDGRRTAPHAPDGDRREDLAEDRSGERNGVWTERARGVGSTVGLVVRRPRPDAAVRLVCFPHAGGGAAAYADWPDALGPDVEVRAVQLPGREARIGLPPFHDAEALAAA</sequence>
<name>A0A372JCT7_9ACTN</name>
<feature type="region of interest" description="Disordered" evidence="2">
    <location>
        <begin position="1"/>
        <end position="35"/>
    </location>
</feature>
<dbReference type="Proteomes" id="UP000261811">
    <property type="component" value="Unassembled WGS sequence"/>
</dbReference>
<protein>
    <recommendedName>
        <fullName evidence="3">Thioesterase domain-containing protein</fullName>
    </recommendedName>
</protein>
<keyword evidence="5" id="KW-1185">Reference proteome</keyword>
<accession>A0A372JCT7</accession>
<dbReference type="InterPro" id="IPR012223">
    <property type="entry name" value="TEII"/>
</dbReference>
<dbReference type="PANTHER" id="PTHR11487">
    <property type="entry name" value="THIOESTERASE"/>
    <property type="match status" value="1"/>
</dbReference>
<dbReference type="AlphaFoldDB" id="A0A372JCT7"/>
<dbReference type="EMBL" id="QURH01000929">
    <property type="protein sequence ID" value="RFU37729.1"/>
    <property type="molecule type" value="Genomic_DNA"/>
</dbReference>
<comment type="caution">
    <text evidence="4">The sequence shown here is derived from an EMBL/GenBank/DDBJ whole genome shotgun (WGS) entry which is preliminary data.</text>
</comment>
<comment type="similarity">
    <text evidence="1">Belongs to the thioesterase family.</text>
</comment>
<dbReference type="InterPro" id="IPR029058">
    <property type="entry name" value="AB_hydrolase_fold"/>
</dbReference>
<dbReference type="Pfam" id="PF00975">
    <property type="entry name" value="Thioesterase"/>
    <property type="match status" value="1"/>
</dbReference>
<feature type="non-terminal residue" evidence="4">
    <location>
        <position position="110"/>
    </location>
</feature>
<evidence type="ECO:0000259" key="3">
    <source>
        <dbReference type="Pfam" id="PF00975"/>
    </source>
</evidence>
<dbReference type="RefSeq" id="WP_235834696.1">
    <property type="nucleotide sequence ID" value="NZ_QURH01000929.1"/>
</dbReference>
<dbReference type="InterPro" id="IPR001031">
    <property type="entry name" value="Thioesterase"/>
</dbReference>
<proteinExistence type="inferred from homology"/>
<evidence type="ECO:0000256" key="1">
    <source>
        <dbReference type="ARBA" id="ARBA00007169"/>
    </source>
</evidence>
<evidence type="ECO:0000313" key="4">
    <source>
        <dbReference type="EMBL" id="RFU37729.1"/>
    </source>
</evidence>
<organism evidence="4 5">
    <name type="scientific">Actinomadura logoneensis</name>
    <dbReference type="NCBI Taxonomy" id="2293572"/>
    <lineage>
        <taxon>Bacteria</taxon>
        <taxon>Bacillati</taxon>
        <taxon>Actinomycetota</taxon>
        <taxon>Actinomycetes</taxon>
        <taxon>Streptosporangiales</taxon>
        <taxon>Thermomonosporaceae</taxon>
        <taxon>Actinomadura</taxon>
    </lineage>
</organism>
<dbReference type="SUPFAM" id="SSF53474">
    <property type="entry name" value="alpha/beta-Hydrolases"/>
    <property type="match status" value="1"/>
</dbReference>
<evidence type="ECO:0000256" key="2">
    <source>
        <dbReference type="SAM" id="MobiDB-lite"/>
    </source>
</evidence>
<feature type="compositionally biased region" description="Basic and acidic residues" evidence="2">
    <location>
        <begin position="1"/>
        <end position="27"/>
    </location>
</feature>
<evidence type="ECO:0000313" key="5">
    <source>
        <dbReference type="Proteomes" id="UP000261811"/>
    </source>
</evidence>
<dbReference type="GO" id="GO:0008610">
    <property type="term" value="P:lipid biosynthetic process"/>
    <property type="evidence" value="ECO:0007669"/>
    <property type="project" value="TreeGrafter"/>
</dbReference>